<sequence length="388" mass="42730">MFNILHSSLGMTMGLNGANVPPNNPGGGGIEVNSPWDESMKRHPQSTKLARFRSDNPPSSTPTLNERLALSVFDARCEISSYRCASPIRFYSAPKGICLALAGMTGWKNRSPALDYLLLNQPLNTDPHNEFPNARFIQPGLANIAFHAAVDDNRHLIFIGDGKRVKSYEWGTSEEVYRDPLPVHTLDSGNAEGPIAILPNETVVRTGKGSASVWNINELSTHDEEDIIGDEIEIEGHTWRDDPENVELSSGSTPTSRIMYQGIPEFEPTLWKPLVSSASTMICAEYEREEEDGTFICVGLDLETGQTTSRYLGHRKDISELSVSEAEPQVFLTGCQDGRARLFDVRQQNPALVLRAGRSGDICEGAALAHPDGIPSKNFQSKEVCKRY</sequence>
<feature type="region of interest" description="Disordered" evidence="1">
    <location>
        <begin position="36"/>
        <end position="63"/>
    </location>
</feature>
<dbReference type="EMBL" id="CAJMWZ010002361">
    <property type="protein sequence ID" value="CAE6454529.1"/>
    <property type="molecule type" value="Genomic_DNA"/>
</dbReference>
<comment type="caution">
    <text evidence="2">The sequence shown here is derived from an EMBL/GenBank/DDBJ whole genome shotgun (WGS) entry which is preliminary data.</text>
</comment>
<evidence type="ECO:0000313" key="2">
    <source>
        <dbReference type="EMBL" id="CAE6454529.1"/>
    </source>
</evidence>
<dbReference type="SUPFAM" id="SSF50978">
    <property type="entry name" value="WD40 repeat-like"/>
    <property type="match status" value="1"/>
</dbReference>
<name>A0A8H3BF11_9AGAM</name>
<dbReference type="AlphaFoldDB" id="A0A8H3BF11"/>
<accession>A0A8H3BF11</accession>
<evidence type="ECO:0000256" key="1">
    <source>
        <dbReference type="SAM" id="MobiDB-lite"/>
    </source>
</evidence>
<dbReference type="InterPro" id="IPR036322">
    <property type="entry name" value="WD40_repeat_dom_sf"/>
</dbReference>
<protein>
    <submittedName>
        <fullName evidence="2">Uncharacterized protein</fullName>
    </submittedName>
</protein>
<organism evidence="2 3">
    <name type="scientific">Rhizoctonia solani</name>
    <dbReference type="NCBI Taxonomy" id="456999"/>
    <lineage>
        <taxon>Eukaryota</taxon>
        <taxon>Fungi</taxon>
        <taxon>Dikarya</taxon>
        <taxon>Basidiomycota</taxon>
        <taxon>Agaricomycotina</taxon>
        <taxon>Agaricomycetes</taxon>
        <taxon>Cantharellales</taxon>
        <taxon>Ceratobasidiaceae</taxon>
        <taxon>Rhizoctonia</taxon>
    </lineage>
</organism>
<dbReference type="InterPro" id="IPR001680">
    <property type="entry name" value="WD40_rpt"/>
</dbReference>
<evidence type="ECO:0000313" key="3">
    <source>
        <dbReference type="Proteomes" id="UP000663850"/>
    </source>
</evidence>
<dbReference type="SMART" id="SM00320">
    <property type="entry name" value="WD40"/>
    <property type="match status" value="1"/>
</dbReference>
<proteinExistence type="predicted"/>
<gene>
    <name evidence="2" type="ORF">RDB_LOCUS43884</name>
</gene>
<dbReference type="Proteomes" id="UP000663850">
    <property type="component" value="Unassembled WGS sequence"/>
</dbReference>
<dbReference type="Gene3D" id="2.130.10.10">
    <property type="entry name" value="YVTN repeat-like/Quinoprotein amine dehydrogenase"/>
    <property type="match status" value="1"/>
</dbReference>
<reference evidence="2" key="1">
    <citation type="submission" date="2021-01" db="EMBL/GenBank/DDBJ databases">
        <authorList>
            <person name="Kaushik A."/>
        </authorList>
    </citation>
    <scope>NUCLEOTIDE SEQUENCE</scope>
    <source>
        <strain evidence="2">Type strain: AG8-Rh-89/</strain>
    </source>
</reference>
<dbReference type="InterPro" id="IPR015943">
    <property type="entry name" value="WD40/YVTN_repeat-like_dom_sf"/>
</dbReference>